<dbReference type="SUPFAM" id="SSF53335">
    <property type="entry name" value="S-adenosyl-L-methionine-dependent methyltransferases"/>
    <property type="match status" value="1"/>
</dbReference>
<dbReference type="AlphaFoldDB" id="A0A1H1SIN1"/>
<dbReference type="OrthoDB" id="9795634at2"/>
<proteinExistence type="predicted"/>
<dbReference type="Proteomes" id="UP000199092">
    <property type="component" value="Chromosome I"/>
</dbReference>
<sequence length="252" mass="26351">MTFAVAAEAYGRFMGRWSEPLAVRSEPHLGLAPGQRALDVGSGPGALTAVLVAALGAGAVTAVDPSPPFVEALRARLPGVTVQRASAEALPFPDATYDLTAAQLVVHFLTDPVRGLAEMRRVTRPGGRVVTTVWDHAGGGGPLALFWRAVSDLDPAARGESDLPGTREGHLVELAGSAGLVDVQPFSVTVARTFVDAEEWWEPFTLGVGPAGAHVARLDGVARATLRDRCRQLLPPAPFTLEATAWGAVGRV</sequence>
<dbReference type="GO" id="GO:0032259">
    <property type="term" value="P:methylation"/>
    <property type="evidence" value="ECO:0007669"/>
    <property type="project" value="UniProtKB-KW"/>
</dbReference>
<protein>
    <submittedName>
        <fullName evidence="2">Methyltransferase domain-containing protein</fullName>
    </submittedName>
</protein>
<name>A0A1H1SIN1_9ACTN</name>
<keyword evidence="2" id="KW-0808">Transferase</keyword>
<dbReference type="Gene3D" id="3.40.50.150">
    <property type="entry name" value="Vaccinia Virus protein VP39"/>
    <property type="match status" value="1"/>
</dbReference>
<dbReference type="InterPro" id="IPR013216">
    <property type="entry name" value="Methyltransf_11"/>
</dbReference>
<keyword evidence="2" id="KW-0489">Methyltransferase</keyword>
<dbReference type="EMBL" id="LT629749">
    <property type="protein sequence ID" value="SDS47812.1"/>
    <property type="molecule type" value="Genomic_DNA"/>
</dbReference>
<feature type="domain" description="Methyltransferase type 11" evidence="1">
    <location>
        <begin position="38"/>
        <end position="130"/>
    </location>
</feature>
<dbReference type="RefSeq" id="WP_091412199.1">
    <property type="nucleotide sequence ID" value="NZ_LT629749.1"/>
</dbReference>
<dbReference type="InterPro" id="IPR050508">
    <property type="entry name" value="Methyltransf_Superfamily"/>
</dbReference>
<dbReference type="PANTHER" id="PTHR42912:SF95">
    <property type="entry name" value="METHYLTRANSFERASE TYPE 11 DOMAIN-CONTAINING PROTEIN"/>
    <property type="match status" value="1"/>
</dbReference>
<reference evidence="2 3" key="1">
    <citation type="submission" date="2016-10" db="EMBL/GenBank/DDBJ databases">
        <authorList>
            <person name="de Groot N.N."/>
        </authorList>
    </citation>
    <scope>NUCLEOTIDE SEQUENCE [LARGE SCALE GENOMIC DNA]</scope>
    <source>
        <strain evidence="2 3">DSM 21741</strain>
    </source>
</reference>
<dbReference type="GO" id="GO:0008757">
    <property type="term" value="F:S-adenosylmethionine-dependent methyltransferase activity"/>
    <property type="evidence" value="ECO:0007669"/>
    <property type="project" value="InterPro"/>
</dbReference>
<dbReference type="Pfam" id="PF08241">
    <property type="entry name" value="Methyltransf_11"/>
    <property type="match status" value="1"/>
</dbReference>
<keyword evidence="3" id="KW-1185">Reference proteome</keyword>
<dbReference type="InterPro" id="IPR029063">
    <property type="entry name" value="SAM-dependent_MTases_sf"/>
</dbReference>
<dbReference type="PANTHER" id="PTHR42912">
    <property type="entry name" value="METHYLTRANSFERASE"/>
    <property type="match status" value="1"/>
</dbReference>
<accession>A0A1H1SIN1</accession>
<evidence type="ECO:0000313" key="3">
    <source>
        <dbReference type="Proteomes" id="UP000199092"/>
    </source>
</evidence>
<evidence type="ECO:0000313" key="2">
    <source>
        <dbReference type="EMBL" id="SDS47812.1"/>
    </source>
</evidence>
<organism evidence="2 3">
    <name type="scientific">Friedmanniella luteola</name>
    <dbReference type="NCBI Taxonomy" id="546871"/>
    <lineage>
        <taxon>Bacteria</taxon>
        <taxon>Bacillati</taxon>
        <taxon>Actinomycetota</taxon>
        <taxon>Actinomycetes</taxon>
        <taxon>Propionibacteriales</taxon>
        <taxon>Nocardioidaceae</taxon>
        <taxon>Friedmanniella</taxon>
    </lineage>
</organism>
<dbReference type="CDD" id="cd02440">
    <property type="entry name" value="AdoMet_MTases"/>
    <property type="match status" value="1"/>
</dbReference>
<evidence type="ECO:0000259" key="1">
    <source>
        <dbReference type="Pfam" id="PF08241"/>
    </source>
</evidence>
<gene>
    <name evidence="2" type="ORF">SAMN04488543_1812</name>
</gene>
<dbReference type="STRING" id="546871.SAMN04488543_1812"/>